<feature type="transmembrane region" description="Helical" evidence="8">
    <location>
        <begin position="648"/>
        <end position="673"/>
    </location>
</feature>
<feature type="transmembrane region" description="Helical" evidence="8">
    <location>
        <begin position="227"/>
        <end position="249"/>
    </location>
</feature>
<dbReference type="InterPro" id="IPR050545">
    <property type="entry name" value="Mycobact_MmpL"/>
</dbReference>
<dbReference type="Gene3D" id="1.20.1640.10">
    <property type="entry name" value="Multidrug efflux transporter AcrB transmembrane domain"/>
    <property type="match status" value="2"/>
</dbReference>
<dbReference type="Pfam" id="PF03176">
    <property type="entry name" value="MMPL"/>
    <property type="match status" value="2"/>
</dbReference>
<dbReference type="GO" id="GO:0005886">
    <property type="term" value="C:plasma membrane"/>
    <property type="evidence" value="ECO:0007669"/>
    <property type="project" value="UniProtKB-SubCell"/>
</dbReference>
<dbReference type="RefSeq" id="WP_092526696.1">
    <property type="nucleotide sequence ID" value="NZ_FOWW01000001.1"/>
</dbReference>
<feature type="transmembrane region" description="Helical" evidence="8">
    <location>
        <begin position="575"/>
        <end position="594"/>
    </location>
</feature>
<dbReference type="InterPro" id="IPR000731">
    <property type="entry name" value="SSD"/>
</dbReference>
<dbReference type="OrthoDB" id="2365435at2"/>
<evidence type="ECO:0000259" key="9">
    <source>
        <dbReference type="PROSITE" id="PS50156"/>
    </source>
</evidence>
<feature type="domain" description="SSD" evidence="9">
    <location>
        <begin position="545"/>
        <end position="673"/>
    </location>
</feature>
<dbReference type="EMBL" id="FOWW01000001">
    <property type="protein sequence ID" value="SFO88711.1"/>
    <property type="molecule type" value="Genomic_DNA"/>
</dbReference>
<dbReference type="STRING" id="587909.SAMN05421810_101300"/>
<comment type="subcellular location">
    <subcellularLocation>
        <location evidence="1">Cell membrane</location>
        <topology evidence="1">Multi-pass membrane protein</topology>
    </subcellularLocation>
</comment>
<gene>
    <name evidence="10" type="ORF">SAMN05421810_101300</name>
</gene>
<evidence type="ECO:0000313" key="11">
    <source>
        <dbReference type="Proteomes" id="UP000198727"/>
    </source>
</evidence>
<dbReference type="SUPFAM" id="SSF82866">
    <property type="entry name" value="Multidrug efflux transporter AcrB transmembrane domain"/>
    <property type="match status" value="2"/>
</dbReference>
<evidence type="ECO:0000256" key="5">
    <source>
        <dbReference type="ARBA" id="ARBA00022989"/>
    </source>
</evidence>
<dbReference type="AlphaFoldDB" id="A0A1I5KW87"/>
<feature type="transmembrane region" description="Helical" evidence="8">
    <location>
        <begin position="615"/>
        <end position="642"/>
    </location>
</feature>
<evidence type="ECO:0000256" key="3">
    <source>
        <dbReference type="ARBA" id="ARBA00022475"/>
    </source>
</evidence>
<feature type="transmembrane region" description="Helical" evidence="8">
    <location>
        <begin position="194"/>
        <end position="215"/>
    </location>
</feature>
<evidence type="ECO:0000256" key="8">
    <source>
        <dbReference type="SAM" id="Phobius"/>
    </source>
</evidence>
<keyword evidence="5 8" id="KW-1133">Transmembrane helix</keyword>
<comment type="similarity">
    <text evidence="2">Belongs to the resistance-nodulation-cell division (RND) (TC 2.A.6) family. MmpL subfamily.</text>
</comment>
<protein>
    <submittedName>
        <fullName evidence="10">Putative drug exporter of the RND superfamily</fullName>
    </submittedName>
</protein>
<feature type="transmembrane region" description="Helical" evidence="8">
    <location>
        <begin position="169"/>
        <end position="187"/>
    </location>
</feature>
<evidence type="ECO:0000256" key="4">
    <source>
        <dbReference type="ARBA" id="ARBA00022692"/>
    </source>
</evidence>
<dbReference type="Proteomes" id="UP000198727">
    <property type="component" value="Unassembled WGS sequence"/>
</dbReference>
<reference evidence="11" key="1">
    <citation type="submission" date="2016-10" db="EMBL/GenBank/DDBJ databases">
        <authorList>
            <person name="Varghese N."/>
            <person name="Submissions S."/>
        </authorList>
    </citation>
    <scope>NUCLEOTIDE SEQUENCE [LARGE SCALE GENOMIC DNA]</scope>
    <source>
        <strain evidence="11">CGMCC 4.5579</strain>
    </source>
</reference>
<keyword evidence="6 8" id="KW-0472">Membrane</keyword>
<feature type="transmembrane region" description="Helical" evidence="8">
    <location>
        <begin position="270"/>
        <end position="291"/>
    </location>
</feature>
<sequence>MRAWRWLLPALFVLLWLFLGGAGSPYLGKLSEVQSNDPGSFLPASAESTAVTELQDRFAEQRLLPAVVVFERTSGLTAADSAAITEKAALLAGGPEVVGQVPPPLPSADGQAAQLIVPVSGEDPFAASEAVRAMREQVERGLPEGLTAHVTGPGGYTADFAEVFGHIDGMLLLVTACAVALILVLVYRSPLLPVIVLLSAGLALTTSSAVVYWLAAGDVLVLNGQTQGILLILVFGAATDYALLLVARYREELLRRPRTADAMRTAWRTSFEPILASGGTVILGMLCMLVSELTSNRSLGPVVSIGIAAALLASLTFLPSALLLVGRAAFWPRTPVPRRHRKVTHGMFDAIARLVRRRPRWTWAVTTLVLLVGVVFVPSLRATGTSQQDLFLAEAEAVTGQDVLSAHFPGGTGSPVVIMTERAAAEQVLGVTAATGGVVEARPTPADPTNPEAGPKVVDGMVEISATLRHPADSEAAMDVVRTLRETLDEVPGADAKVGGQTAQQVDMLAAATRDRNLIIPIVLVVIFAVLALLLRALLAPLLLIATVVLSFAATLGVGALVFNEVLHFPGADPAIPLYAFVFLVALGIDYNIFLMTRAREETAALGTEAGTLSALRVTGGVITSAGIVLAATFAALAVIPVLFLAQIAFLVAFGVLLDTFVVRSLLVPALAVDIGRRIWWPSRLTGVTGPRGGAAAGPPPPPPRSPPPPPAARHPSRR</sequence>
<keyword evidence="4 8" id="KW-0812">Transmembrane</keyword>
<evidence type="ECO:0000256" key="2">
    <source>
        <dbReference type="ARBA" id="ARBA00010157"/>
    </source>
</evidence>
<dbReference type="PANTHER" id="PTHR33406">
    <property type="entry name" value="MEMBRANE PROTEIN MJ1562-RELATED"/>
    <property type="match status" value="1"/>
</dbReference>
<proteinExistence type="inferred from homology"/>
<dbReference type="PROSITE" id="PS50156">
    <property type="entry name" value="SSD"/>
    <property type="match status" value="1"/>
</dbReference>
<keyword evidence="3" id="KW-1003">Cell membrane</keyword>
<evidence type="ECO:0000256" key="1">
    <source>
        <dbReference type="ARBA" id="ARBA00004651"/>
    </source>
</evidence>
<evidence type="ECO:0000313" key="10">
    <source>
        <dbReference type="EMBL" id="SFO88711.1"/>
    </source>
</evidence>
<dbReference type="InterPro" id="IPR004869">
    <property type="entry name" value="MMPL_dom"/>
</dbReference>
<name>A0A1I5KW87_9PSEU</name>
<feature type="transmembrane region" description="Helical" evidence="8">
    <location>
        <begin position="518"/>
        <end position="535"/>
    </location>
</feature>
<feature type="transmembrane region" description="Helical" evidence="8">
    <location>
        <begin position="303"/>
        <end position="330"/>
    </location>
</feature>
<dbReference type="PANTHER" id="PTHR33406:SF6">
    <property type="entry name" value="MEMBRANE PROTEIN YDGH-RELATED"/>
    <property type="match status" value="1"/>
</dbReference>
<evidence type="ECO:0000256" key="6">
    <source>
        <dbReference type="ARBA" id="ARBA00023136"/>
    </source>
</evidence>
<organism evidence="10 11">
    <name type="scientific">Amycolatopsis arida</name>
    <dbReference type="NCBI Taxonomy" id="587909"/>
    <lineage>
        <taxon>Bacteria</taxon>
        <taxon>Bacillati</taxon>
        <taxon>Actinomycetota</taxon>
        <taxon>Actinomycetes</taxon>
        <taxon>Pseudonocardiales</taxon>
        <taxon>Pseudonocardiaceae</taxon>
        <taxon>Amycolatopsis</taxon>
    </lineage>
</organism>
<accession>A0A1I5KW87</accession>
<keyword evidence="11" id="KW-1185">Reference proteome</keyword>
<feature type="compositionally biased region" description="Pro residues" evidence="7">
    <location>
        <begin position="698"/>
        <end position="713"/>
    </location>
</feature>
<feature type="transmembrane region" description="Helical" evidence="8">
    <location>
        <begin position="542"/>
        <end position="563"/>
    </location>
</feature>
<evidence type="ECO:0000256" key="7">
    <source>
        <dbReference type="SAM" id="MobiDB-lite"/>
    </source>
</evidence>
<feature type="region of interest" description="Disordered" evidence="7">
    <location>
        <begin position="690"/>
        <end position="719"/>
    </location>
</feature>
<feature type="transmembrane region" description="Helical" evidence="8">
    <location>
        <begin position="361"/>
        <end position="380"/>
    </location>
</feature>